<feature type="non-terminal residue" evidence="6">
    <location>
        <position position="121"/>
    </location>
</feature>
<comment type="subcellular location">
    <subcellularLocation>
        <location evidence="1">Secreted</location>
    </subcellularLocation>
</comment>
<protein>
    <submittedName>
        <fullName evidence="6">SFTPA protein</fullName>
    </submittedName>
</protein>
<keyword evidence="4" id="KW-0430">Lectin</keyword>
<dbReference type="GO" id="GO:0030246">
    <property type="term" value="F:carbohydrate binding"/>
    <property type="evidence" value="ECO:0007669"/>
    <property type="project" value="UniProtKB-KW"/>
</dbReference>
<dbReference type="GO" id="GO:0008083">
    <property type="term" value="F:growth factor activity"/>
    <property type="evidence" value="ECO:0007669"/>
    <property type="project" value="TreeGrafter"/>
</dbReference>
<feature type="non-terminal residue" evidence="6">
    <location>
        <position position="1"/>
    </location>
</feature>
<dbReference type="SUPFAM" id="SSF56436">
    <property type="entry name" value="C-type lectin-like"/>
    <property type="match status" value="1"/>
</dbReference>
<dbReference type="PANTHER" id="PTHR22799">
    <property type="entry name" value="TETRANECTIN-RELATED"/>
    <property type="match status" value="1"/>
</dbReference>
<evidence type="ECO:0000313" key="7">
    <source>
        <dbReference type="Proteomes" id="UP000528690"/>
    </source>
</evidence>
<name>A0A7L3GI05_9AVES</name>
<dbReference type="GO" id="GO:0001503">
    <property type="term" value="P:ossification"/>
    <property type="evidence" value="ECO:0007669"/>
    <property type="project" value="TreeGrafter"/>
</dbReference>
<feature type="domain" description="C-type lectin" evidence="5">
    <location>
        <begin position="54"/>
        <end position="121"/>
    </location>
</feature>
<dbReference type="GO" id="GO:0005615">
    <property type="term" value="C:extracellular space"/>
    <property type="evidence" value="ECO:0007669"/>
    <property type="project" value="TreeGrafter"/>
</dbReference>
<evidence type="ECO:0000256" key="2">
    <source>
        <dbReference type="ARBA" id="ARBA00022525"/>
    </source>
</evidence>
<dbReference type="Proteomes" id="UP000528690">
    <property type="component" value="Unassembled WGS sequence"/>
</dbReference>
<dbReference type="InterPro" id="IPR016186">
    <property type="entry name" value="C-type_lectin-like/link_sf"/>
</dbReference>
<gene>
    <name evidence="6" type="primary">Sftpa1_1</name>
    <name evidence="6" type="ORF">ANHRUF_R00344</name>
</gene>
<dbReference type="Pfam" id="PF00059">
    <property type="entry name" value="Lectin_C"/>
    <property type="match status" value="1"/>
</dbReference>
<evidence type="ECO:0000256" key="3">
    <source>
        <dbReference type="ARBA" id="ARBA00022729"/>
    </source>
</evidence>
<dbReference type="PROSITE" id="PS50041">
    <property type="entry name" value="C_TYPE_LECTIN_2"/>
    <property type="match status" value="1"/>
</dbReference>
<keyword evidence="3" id="KW-0732">Signal</keyword>
<evidence type="ECO:0000256" key="4">
    <source>
        <dbReference type="ARBA" id="ARBA00022734"/>
    </source>
</evidence>
<keyword evidence="7" id="KW-1185">Reference proteome</keyword>
<evidence type="ECO:0000259" key="5">
    <source>
        <dbReference type="PROSITE" id="PS50041"/>
    </source>
</evidence>
<dbReference type="PANTHER" id="PTHR22799:SF1">
    <property type="entry name" value="C-TYPE LECTIN DOMAIN FAMILY 11 MEMBER A"/>
    <property type="match status" value="1"/>
</dbReference>
<dbReference type="InterPro" id="IPR051663">
    <property type="entry name" value="CLec_Tetranectin-domain"/>
</dbReference>
<reference evidence="6 7" key="1">
    <citation type="submission" date="2019-09" db="EMBL/GenBank/DDBJ databases">
        <title>Bird 10,000 Genomes (B10K) Project - Family phase.</title>
        <authorList>
            <person name="Zhang G."/>
        </authorList>
    </citation>
    <scope>NUCLEOTIDE SEQUENCE [LARGE SCALE GENOMIC DNA]</scope>
    <source>
        <strain evidence="6">B10K-DU-029-28</strain>
    </source>
</reference>
<dbReference type="OrthoDB" id="10255512at2759"/>
<organism evidence="6 7">
    <name type="scientific">Anhinga rufa</name>
    <name type="common">African darter</name>
    <dbReference type="NCBI Taxonomy" id="317792"/>
    <lineage>
        <taxon>Eukaryota</taxon>
        <taxon>Metazoa</taxon>
        <taxon>Chordata</taxon>
        <taxon>Craniata</taxon>
        <taxon>Vertebrata</taxon>
        <taxon>Euteleostomi</taxon>
        <taxon>Archelosauria</taxon>
        <taxon>Archosauria</taxon>
        <taxon>Dinosauria</taxon>
        <taxon>Saurischia</taxon>
        <taxon>Theropoda</taxon>
        <taxon>Coelurosauria</taxon>
        <taxon>Aves</taxon>
        <taxon>Neognathae</taxon>
        <taxon>Neoaves</taxon>
        <taxon>Aequornithes</taxon>
        <taxon>Suliformes</taxon>
        <taxon>Anhingidae</taxon>
        <taxon>Anhinga</taxon>
    </lineage>
</organism>
<accession>A0A7L3GI05</accession>
<dbReference type="AlphaFoldDB" id="A0A7L3GI05"/>
<dbReference type="InterPro" id="IPR001304">
    <property type="entry name" value="C-type_lectin-like"/>
</dbReference>
<dbReference type="Gene3D" id="3.10.100.10">
    <property type="entry name" value="Mannose-Binding Protein A, subunit A"/>
    <property type="match status" value="1"/>
</dbReference>
<evidence type="ECO:0000256" key="1">
    <source>
        <dbReference type="ARBA" id="ARBA00004613"/>
    </source>
</evidence>
<dbReference type="InterPro" id="IPR016187">
    <property type="entry name" value="CTDL_fold"/>
</dbReference>
<evidence type="ECO:0000313" key="6">
    <source>
        <dbReference type="EMBL" id="NXT92138.1"/>
    </source>
</evidence>
<dbReference type="EMBL" id="VZTV01069550">
    <property type="protein sequence ID" value="NXT92138.1"/>
    <property type="molecule type" value="Genomic_DNA"/>
</dbReference>
<sequence length="121" mass="13608">LADNEIRDMTCQLEHRISRLEGVLLLEKKITASGGKIFATNGKKADFHTTLTKCKEVGGSIATPRNPGENDAILSFVKYFKTYTYLGIKESIIPRKFLFLDGTQLNYTNWHVNEPSGRGEE</sequence>
<comment type="caution">
    <text evidence="6">The sequence shown here is derived from an EMBL/GenBank/DDBJ whole genome shotgun (WGS) entry which is preliminary data.</text>
</comment>
<keyword evidence="2" id="KW-0964">Secreted</keyword>
<proteinExistence type="predicted"/>